<reference evidence="2 4" key="1">
    <citation type="journal article" date="2014" name="Genome Announc.">
        <title>Draft Genome Sequence of Bacillus alcalophilus AV1934, a Classic Alkaliphile Isolated from Human Feces in 1934.</title>
        <authorList>
            <person name="Attie O."/>
            <person name="Jayaprakash A."/>
            <person name="Shah H."/>
            <person name="Paulsen I.T."/>
            <person name="Morino M."/>
            <person name="Takahashi Y."/>
            <person name="Narumi I."/>
            <person name="Sachidanandam R."/>
            <person name="Satoh K."/>
            <person name="Ito M."/>
            <person name="Krulwich T.A."/>
        </authorList>
    </citation>
    <scope>NUCLEOTIDE SEQUENCE [LARGE SCALE GENOMIC DNA]</scope>
    <source>
        <strain evidence="2 4">AV1934</strain>
    </source>
</reference>
<evidence type="ECO:0000259" key="1">
    <source>
        <dbReference type="Pfam" id="PF00561"/>
    </source>
</evidence>
<feature type="domain" description="AB hydrolase-1" evidence="1">
    <location>
        <begin position="13"/>
        <end position="130"/>
    </location>
</feature>
<dbReference type="RefSeq" id="WP_003322379.1">
    <property type="nucleotide sequence ID" value="NZ_ALPT02000079.1"/>
</dbReference>
<dbReference type="Pfam" id="PF00561">
    <property type="entry name" value="Abhydrolase_1"/>
    <property type="match status" value="1"/>
</dbReference>
<dbReference type="InterPro" id="IPR029058">
    <property type="entry name" value="AB_hydrolase_fold"/>
</dbReference>
<dbReference type="AlphaFoldDB" id="A0A094WEE3"/>
<protein>
    <submittedName>
        <fullName evidence="3">Alpha/beta hydrolase</fullName>
    </submittedName>
</protein>
<dbReference type="SUPFAM" id="SSF53474">
    <property type="entry name" value="alpha/beta-Hydrolases"/>
    <property type="match status" value="1"/>
</dbReference>
<accession>A0A094WEE3</accession>
<evidence type="ECO:0000313" key="5">
    <source>
        <dbReference type="Proteomes" id="UP000297014"/>
    </source>
</evidence>
<dbReference type="InterPro" id="IPR050266">
    <property type="entry name" value="AB_hydrolase_sf"/>
</dbReference>
<proteinExistence type="predicted"/>
<dbReference type="GO" id="GO:0016787">
    <property type="term" value="F:hydrolase activity"/>
    <property type="evidence" value="ECO:0007669"/>
    <property type="project" value="UniProtKB-KW"/>
</dbReference>
<comment type="caution">
    <text evidence="2">The sequence shown here is derived from an EMBL/GenBank/DDBJ whole genome shotgun (WGS) entry which is preliminary data.</text>
</comment>
<dbReference type="eggNOG" id="COG0596">
    <property type="taxonomic scope" value="Bacteria"/>
</dbReference>
<dbReference type="PANTHER" id="PTHR43798">
    <property type="entry name" value="MONOACYLGLYCEROL LIPASE"/>
    <property type="match status" value="1"/>
</dbReference>
<dbReference type="Proteomes" id="UP000297014">
    <property type="component" value="Unassembled WGS sequence"/>
</dbReference>
<dbReference type="Proteomes" id="UP000002754">
    <property type="component" value="Unassembled WGS sequence"/>
</dbReference>
<sequence>MLLHTEFYGEGAPLLFLHSGAETSQTDYQNQKSYFMNAYQVIMPDLSGHGQSGIGDYNSIEELIHLTVEDLYQTLAHFNITKVHLVASSSSALIAIELCNRYPQLIKTLTMSGLTPIKTDDWDKLFNEDLQHKKAILTNPEADAYFKNLHVKSDWKKFVSLVLDENWYPFDLASDLSNLRDIPILIMSGEQIIPEIKGIVHYLDSYKHIHVAVIPFAGHLVHIDQPNMFNQVLELFLKQKAT</sequence>
<dbReference type="Gene3D" id="3.40.50.1820">
    <property type="entry name" value="alpha/beta hydrolase"/>
    <property type="match status" value="1"/>
</dbReference>
<dbReference type="OrthoDB" id="9805423at2"/>
<dbReference type="EMBL" id="ALPT02000079">
    <property type="protein sequence ID" value="KGA96124.1"/>
    <property type="molecule type" value="Genomic_DNA"/>
</dbReference>
<reference evidence="3 5" key="2">
    <citation type="submission" date="2014-01" db="EMBL/GenBank/DDBJ databases">
        <title>Draft genome sequencing of Bacillus alcalophilus CGMCC 1.3604.</title>
        <authorList>
            <person name="Yang J."/>
            <person name="Diao L."/>
            <person name="Yang S."/>
        </authorList>
    </citation>
    <scope>NUCLEOTIDE SEQUENCE [LARGE SCALE GENOMIC DNA]</scope>
    <source>
        <strain evidence="3 5">CGMCC 1.3604</strain>
    </source>
</reference>
<dbReference type="STRING" id="1218173.BALCAV_0218210"/>
<keyword evidence="4" id="KW-1185">Reference proteome</keyword>
<name>A0A094WEE3_ALKAL</name>
<dbReference type="EMBL" id="JALP01000022">
    <property type="protein sequence ID" value="THG92075.1"/>
    <property type="molecule type" value="Genomic_DNA"/>
</dbReference>
<evidence type="ECO:0000313" key="4">
    <source>
        <dbReference type="Proteomes" id="UP000002754"/>
    </source>
</evidence>
<dbReference type="InterPro" id="IPR000073">
    <property type="entry name" value="AB_hydrolase_1"/>
</dbReference>
<keyword evidence="3" id="KW-0378">Hydrolase</keyword>
<organism evidence="2 4">
    <name type="scientific">Alkalihalobacillus alcalophilus ATCC 27647 = CGMCC 1.3604</name>
    <dbReference type="NCBI Taxonomy" id="1218173"/>
    <lineage>
        <taxon>Bacteria</taxon>
        <taxon>Bacillati</taxon>
        <taxon>Bacillota</taxon>
        <taxon>Bacilli</taxon>
        <taxon>Bacillales</taxon>
        <taxon>Bacillaceae</taxon>
        <taxon>Alkalihalobacillus</taxon>
    </lineage>
</organism>
<evidence type="ECO:0000313" key="2">
    <source>
        <dbReference type="EMBL" id="KGA96124.1"/>
    </source>
</evidence>
<evidence type="ECO:0000313" key="3">
    <source>
        <dbReference type="EMBL" id="THG92075.1"/>
    </source>
</evidence>
<gene>
    <name evidence="3" type="ORF">AJ85_17465</name>
    <name evidence="2" type="ORF">BALCAV_0218210</name>
</gene>